<keyword evidence="1" id="KW-1133">Transmembrane helix</keyword>
<dbReference type="EMBL" id="JBHLSV010000008">
    <property type="protein sequence ID" value="MFC0673937.1"/>
    <property type="molecule type" value="Genomic_DNA"/>
</dbReference>
<organism evidence="2 3">
    <name type="scientific">Brachybacterium hainanense</name>
    <dbReference type="NCBI Taxonomy" id="1541174"/>
    <lineage>
        <taxon>Bacteria</taxon>
        <taxon>Bacillati</taxon>
        <taxon>Actinomycetota</taxon>
        <taxon>Actinomycetes</taxon>
        <taxon>Micrococcales</taxon>
        <taxon>Dermabacteraceae</taxon>
        <taxon>Brachybacterium</taxon>
    </lineage>
</organism>
<proteinExistence type="predicted"/>
<evidence type="ECO:0008006" key="4">
    <source>
        <dbReference type="Google" id="ProtNLM"/>
    </source>
</evidence>
<comment type="caution">
    <text evidence="2">The sequence shown here is derived from an EMBL/GenBank/DDBJ whole genome shotgun (WGS) entry which is preliminary data.</text>
</comment>
<feature type="transmembrane region" description="Helical" evidence="1">
    <location>
        <begin position="227"/>
        <end position="248"/>
    </location>
</feature>
<feature type="transmembrane region" description="Helical" evidence="1">
    <location>
        <begin position="170"/>
        <end position="188"/>
    </location>
</feature>
<gene>
    <name evidence="2" type="ORF">ACFFF6_08205</name>
</gene>
<feature type="transmembrane region" description="Helical" evidence="1">
    <location>
        <begin position="56"/>
        <end position="75"/>
    </location>
</feature>
<feature type="transmembrane region" description="Helical" evidence="1">
    <location>
        <begin position="139"/>
        <end position="158"/>
    </location>
</feature>
<reference evidence="2 3" key="1">
    <citation type="submission" date="2024-09" db="EMBL/GenBank/DDBJ databases">
        <authorList>
            <person name="Sun Q."/>
            <person name="Mori K."/>
        </authorList>
    </citation>
    <scope>NUCLEOTIDE SEQUENCE [LARGE SCALE GENOMIC DNA]</scope>
    <source>
        <strain evidence="2 3">CICC 10874</strain>
    </source>
</reference>
<keyword evidence="3" id="KW-1185">Reference proteome</keyword>
<evidence type="ECO:0000313" key="2">
    <source>
        <dbReference type="EMBL" id="MFC0673937.1"/>
    </source>
</evidence>
<dbReference type="RefSeq" id="WP_376979874.1">
    <property type="nucleotide sequence ID" value="NZ_JBHLSV010000008.1"/>
</dbReference>
<accession>A0ABV6RAD3</accession>
<evidence type="ECO:0000256" key="1">
    <source>
        <dbReference type="SAM" id="Phobius"/>
    </source>
</evidence>
<keyword evidence="1" id="KW-0472">Membrane</keyword>
<name>A0ABV6RAD3_9MICO</name>
<feature type="transmembrane region" description="Helical" evidence="1">
    <location>
        <begin position="194"/>
        <end position="215"/>
    </location>
</feature>
<sequence length="249" mass="24884">MTAPERAPLGAALALLLTVTSLAGSLSPELTAVVIAAMSIMVAVGWTELLELPDPLGSRIVIGAIGIIGAGLTLLSAREDAVLRDVAVVAALGMLAAFVQQMLRRDRRSLTLSLTGTVSGSLLVVLTCCWTLAVREAEGTAAAGIPVAAASGLALALLVEETPLRGRFRLPLSMLAAAAVTGLVTPALGSAPLLPAIALGLLLALGAGGVHQLLASTLVAREPTASFAVAAAPVGTVGVVVLMAVRLLS</sequence>
<dbReference type="Proteomes" id="UP001589793">
    <property type="component" value="Unassembled WGS sequence"/>
</dbReference>
<keyword evidence="1" id="KW-0812">Transmembrane</keyword>
<feature type="transmembrane region" description="Helical" evidence="1">
    <location>
        <begin position="111"/>
        <end position="133"/>
    </location>
</feature>
<protein>
    <recommendedName>
        <fullName evidence="4">Permease</fullName>
    </recommendedName>
</protein>
<feature type="transmembrane region" description="Helical" evidence="1">
    <location>
        <begin position="81"/>
        <end position="99"/>
    </location>
</feature>
<evidence type="ECO:0000313" key="3">
    <source>
        <dbReference type="Proteomes" id="UP001589793"/>
    </source>
</evidence>
<feature type="transmembrane region" description="Helical" evidence="1">
    <location>
        <begin position="33"/>
        <end position="49"/>
    </location>
</feature>